<keyword evidence="7" id="KW-1185">Reference proteome</keyword>
<feature type="domain" description="FAD-binding" evidence="5">
    <location>
        <begin position="22"/>
        <end position="367"/>
    </location>
</feature>
<dbReference type="GO" id="GO:0071949">
    <property type="term" value="F:FAD binding"/>
    <property type="evidence" value="ECO:0007669"/>
    <property type="project" value="InterPro"/>
</dbReference>
<dbReference type="PRINTS" id="PR00420">
    <property type="entry name" value="RNGMNOXGNASE"/>
</dbReference>
<dbReference type="SUPFAM" id="SSF51905">
    <property type="entry name" value="FAD/NAD(P)-binding domain"/>
    <property type="match status" value="1"/>
</dbReference>
<dbReference type="AlphaFoldDB" id="A0A9P6JYH1"/>
<evidence type="ECO:0000256" key="4">
    <source>
        <dbReference type="ARBA" id="ARBA00023002"/>
    </source>
</evidence>
<dbReference type="EMBL" id="JAAAXW010000304">
    <property type="protein sequence ID" value="KAF9538471.1"/>
    <property type="molecule type" value="Genomic_DNA"/>
</dbReference>
<dbReference type="Gene3D" id="3.50.50.60">
    <property type="entry name" value="FAD/NAD(P)-binding domain"/>
    <property type="match status" value="1"/>
</dbReference>
<keyword evidence="4" id="KW-0560">Oxidoreductase</keyword>
<dbReference type="InterPro" id="IPR002938">
    <property type="entry name" value="FAD-bd"/>
</dbReference>
<evidence type="ECO:0000256" key="2">
    <source>
        <dbReference type="ARBA" id="ARBA00022630"/>
    </source>
</evidence>
<evidence type="ECO:0000259" key="5">
    <source>
        <dbReference type="Pfam" id="PF01494"/>
    </source>
</evidence>
<protein>
    <recommendedName>
        <fullName evidence="5">FAD-binding domain-containing protein</fullName>
    </recommendedName>
</protein>
<accession>A0A9P6JYH1</accession>
<keyword evidence="2" id="KW-0285">Flavoprotein</keyword>
<dbReference type="Pfam" id="PF01494">
    <property type="entry name" value="FAD_binding_3"/>
    <property type="match status" value="1"/>
</dbReference>
<dbReference type="InterPro" id="IPR050562">
    <property type="entry name" value="FAD_mOase_fung"/>
</dbReference>
<dbReference type="Proteomes" id="UP000723463">
    <property type="component" value="Unassembled WGS sequence"/>
</dbReference>
<dbReference type="GO" id="GO:0004497">
    <property type="term" value="F:monooxygenase activity"/>
    <property type="evidence" value="ECO:0007669"/>
    <property type="project" value="InterPro"/>
</dbReference>
<name>A0A9P6JYH1_9FUNG</name>
<evidence type="ECO:0000313" key="6">
    <source>
        <dbReference type="EMBL" id="KAF9538471.1"/>
    </source>
</evidence>
<dbReference type="InterPro" id="IPR036188">
    <property type="entry name" value="FAD/NAD-bd_sf"/>
</dbReference>
<sequence>MEISPTSNAKHDSTVNPAKRPKVLIIGAGLAGLTLAMLLQKANIPYEVFERARESKPLGSGTVLTSQTWPLIRQLGLEEEFNSLSKVLTTINVGKENRQIDFQITVGNKDAMERFGGETRLITRPVLYDLFLRQIPKERVHFGKKILTIKQGDNGVLIRCSDGTEYEGDILAGADGAHSAVRQNLYAELKEQNKLPPSDGETLPFINVCLVGQTRPLTVEEFADIELEECQFNRVVGENKPYAWGTFTTAQRTVAYSLVQFLPMETSKNDEAFCDSEWGPEATAVMCEQVRDFPIIAGGDKKFTVGDLIDWTPKEYISKVMLEEKVFQTWSSCRTVLLGDACHKFNPSGGAGATNAMHDAVILANYIDALPDHPTTDDIEKAFLSYKGDRIEWVEDVFEQSKLFRSMVDKGIKATIIRFILKYVPAAVMKSRNERQASYKPQAAFLPLDKVDPLVKAIYQPSLHAKAEAHERAAQEEKS</sequence>
<dbReference type="PANTHER" id="PTHR47356:SF2">
    <property type="entry name" value="FAD-BINDING DOMAIN-CONTAINING PROTEIN-RELATED"/>
    <property type="match status" value="1"/>
</dbReference>
<proteinExistence type="inferred from homology"/>
<comment type="caution">
    <text evidence="6">The sequence shown here is derived from an EMBL/GenBank/DDBJ whole genome shotgun (WGS) entry which is preliminary data.</text>
</comment>
<dbReference type="PANTHER" id="PTHR47356">
    <property type="entry name" value="FAD-DEPENDENT MONOOXYGENASE ASQG-RELATED"/>
    <property type="match status" value="1"/>
</dbReference>
<reference evidence="6" key="1">
    <citation type="journal article" date="2020" name="Fungal Divers.">
        <title>Resolving the Mortierellaceae phylogeny through synthesis of multi-gene phylogenetics and phylogenomics.</title>
        <authorList>
            <person name="Vandepol N."/>
            <person name="Liber J."/>
            <person name="Desiro A."/>
            <person name="Na H."/>
            <person name="Kennedy M."/>
            <person name="Barry K."/>
            <person name="Grigoriev I.V."/>
            <person name="Miller A.N."/>
            <person name="O'Donnell K."/>
            <person name="Stajich J.E."/>
            <person name="Bonito G."/>
        </authorList>
    </citation>
    <scope>NUCLEOTIDE SEQUENCE</scope>
    <source>
        <strain evidence="6">NRRL 2591</strain>
    </source>
</reference>
<gene>
    <name evidence="6" type="ORF">EC957_006727</name>
</gene>
<evidence type="ECO:0000313" key="7">
    <source>
        <dbReference type="Proteomes" id="UP000723463"/>
    </source>
</evidence>
<evidence type="ECO:0000256" key="3">
    <source>
        <dbReference type="ARBA" id="ARBA00022827"/>
    </source>
</evidence>
<comment type="similarity">
    <text evidence="1">Belongs to the paxM FAD-dependent monooxygenase family.</text>
</comment>
<evidence type="ECO:0000256" key="1">
    <source>
        <dbReference type="ARBA" id="ARBA00007992"/>
    </source>
</evidence>
<organism evidence="6 7">
    <name type="scientific">Mortierella hygrophila</name>
    <dbReference type="NCBI Taxonomy" id="979708"/>
    <lineage>
        <taxon>Eukaryota</taxon>
        <taxon>Fungi</taxon>
        <taxon>Fungi incertae sedis</taxon>
        <taxon>Mucoromycota</taxon>
        <taxon>Mortierellomycotina</taxon>
        <taxon>Mortierellomycetes</taxon>
        <taxon>Mortierellales</taxon>
        <taxon>Mortierellaceae</taxon>
        <taxon>Mortierella</taxon>
    </lineage>
</organism>
<keyword evidence="3" id="KW-0274">FAD</keyword>